<accession>A0ABR3Q8R0</accession>
<keyword evidence="3" id="KW-1185">Reference proteome</keyword>
<evidence type="ECO:0000313" key="3">
    <source>
        <dbReference type="Proteomes" id="UP001565368"/>
    </source>
</evidence>
<evidence type="ECO:0000313" key="2">
    <source>
        <dbReference type="EMBL" id="KAL1411115.1"/>
    </source>
</evidence>
<evidence type="ECO:0008006" key="4">
    <source>
        <dbReference type="Google" id="ProtNLM"/>
    </source>
</evidence>
<protein>
    <recommendedName>
        <fullName evidence="4">Major facilitator superfamily (MFS) profile domain-containing protein</fullName>
    </recommendedName>
</protein>
<dbReference type="GeneID" id="95983108"/>
<gene>
    <name evidence="2" type="ORF">Q8F55_002065</name>
</gene>
<comment type="caution">
    <text evidence="2">The sequence shown here is derived from an EMBL/GenBank/DDBJ whole genome shotgun (WGS) entry which is preliminary data.</text>
</comment>
<name>A0ABR3Q8R0_9TREE</name>
<dbReference type="RefSeq" id="XP_069211059.1">
    <property type="nucleotide sequence ID" value="XM_069350673.1"/>
</dbReference>
<sequence length="94" mass="10180">MSSSQVAPPSGSTPPPVDVEAPAVAVATSHEHHTSYVFARLRRDMPAPSKMRQHAIYGALMLSMVLCGWNEGSTGPLIPKLQEHYNVGLEAWAR</sequence>
<feature type="region of interest" description="Disordered" evidence="1">
    <location>
        <begin position="1"/>
        <end position="31"/>
    </location>
</feature>
<reference evidence="2 3" key="1">
    <citation type="submission" date="2023-08" db="EMBL/GenBank/DDBJ databases">
        <title>Annotated Genome Sequence of Vanrija albida AlHP1.</title>
        <authorList>
            <person name="Herzog R."/>
        </authorList>
    </citation>
    <scope>NUCLEOTIDE SEQUENCE [LARGE SCALE GENOMIC DNA]</scope>
    <source>
        <strain evidence="2 3">AlHP1</strain>
    </source>
</reference>
<proteinExistence type="predicted"/>
<evidence type="ECO:0000256" key="1">
    <source>
        <dbReference type="SAM" id="MobiDB-lite"/>
    </source>
</evidence>
<dbReference type="EMBL" id="JBBXJM010000002">
    <property type="protein sequence ID" value="KAL1411115.1"/>
    <property type="molecule type" value="Genomic_DNA"/>
</dbReference>
<organism evidence="2 3">
    <name type="scientific">Vanrija albida</name>
    <dbReference type="NCBI Taxonomy" id="181172"/>
    <lineage>
        <taxon>Eukaryota</taxon>
        <taxon>Fungi</taxon>
        <taxon>Dikarya</taxon>
        <taxon>Basidiomycota</taxon>
        <taxon>Agaricomycotina</taxon>
        <taxon>Tremellomycetes</taxon>
        <taxon>Trichosporonales</taxon>
        <taxon>Trichosporonaceae</taxon>
        <taxon>Vanrija</taxon>
    </lineage>
</organism>
<feature type="compositionally biased region" description="Low complexity" evidence="1">
    <location>
        <begin position="18"/>
        <end position="27"/>
    </location>
</feature>
<dbReference type="Proteomes" id="UP001565368">
    <property type="component" value="Unassembled WGS sequence"/>
</dbReference>